<protein>
    <submittedName>
        <fullName evidence="6">Uncharacterized protein</fullName>
    </submittedName>
</protein>
<dbReference type="Pfam" id="PF00023">
    <property type="entry name" value="Ank"/>
    <property type="match status" value="1"/>
</dbReference>
<evidence type="ECO:0000259" key="4">
    <source>
        <dbReference type="Pfam" id="PF22939"/>
    </source>
</evidence>
<dbReference type="SUPFAM" id="SSF52540">
    <property type="entry name" value="P-loop containing nucleoside triphosphate hydrolases"/>
    <property type="match status" value="1"/>
</dbReference>
<keyword evidence="7" id="KW-1185">Reference proteome</keyword>
<dbReference type="eggNOG" id="KOG4177">
    <property type="taxonomic scope" value="Eukaryota"/>
</dbReference>
<dbReference type="Gene3D" id="1.25.40.20">
    <property type="entry name" value="Ankyrin repeat-containing domain"/>
    <property type="match status" value="4"/>
</dbReference>
<dbReference type="InterPro" id="IPR027417">
    <property type="entry name" value="P-loop_NTPase"/>
</dbReference>
<dbReference type="InterPro" id="IPR054471">
    <property type="entry name" value="GPIID_WHD"/>
</dbReference>
<keyword evidence="2 3" id="KW-0040">ANK repeat</keyword>
<proteinExistence type="predicted"/>
<evidence type="ECO:0000256" key="2">
    <source>
        <dbReference type="ARBA" id="ARBA00023043"/>
    </source>
</evidence>
<accession>U1HL34</accession>
<dbReference type="OrthoDB" id="195446at2759"/>
<feature type="repeat" description="ANK" evidence="3">
    <location>
        <begin position="935"/>
        <end position="957"/>
    </location>
</feature>
<dbReference type="HOGENOM" id="CLU_000288_34_23_1"/>
<dbReference type="SMART" id="SM00248">
    <property type="entry name" value="ANK"/>
    <property type="match status" value="11"/>
</dbReference>
<feature type="domain" description="Nephrocystin 3-like N-terminal" evidence="5">
    <location>
        <begin position="252"/>
        <end position="421"/>
    </location>
</feature>
<dbReference type="RefSeq" id="XP_007803284.1">
    <property type="nucleotide sequence ID" value="XM_007805093.1"/>
</dbReference>
<dbReference type="OMA" id="NILMWLS"/>
<dbReference type="Pfam" id="PF13637">
    <property type="entry name" value="Ank_4"/>
    <property type="match status" value="1"/>
</dbReference>
<feature type="repeat" description="ANK" evidence="3">
    <location>
        <begin position="860"/>
        <end position="901"/>
    </location>
</feature>
<evidence type="ECO:0000313" key="7">
    <source>
        <dbReference type="Proteomes" id="UP000019373"/>
    </source>
</evidence>
<keyword evidence="1" id="KW-0677">Repeat</keyword>
<feature type="repeat" description="ANK" evidence="3">
    <location>
        <begin position="759"/>
        <end position="791"/>
    </location>
</feature>
<feature type="repeat" description="ANK" evidence="3">
    <location>
        <begin position="902"/>
        <end position="934"/>
    </location>
</feature>
<dbReference type="Gene3D" id="3.40.50.300">
    <property type="entry name" value="P-loop containing nucleotide triphosphate hydrolases"/>
    <property type="match status" value="1"/>
</dbReference>
<organism evidence="6 7">
    <name type="scientific">Endocarpon pusillum (strain Z07020 / HMAS-L-300199)</name>
    <name type="common">Lichen-forming fungus</name>
    <dbReference type="NCBI Taxonomy" id="1263415"/>
    <lineage>
        <taxon>Eukaryota</taxon>
        <taxon>Fungi</taxon>
        <taxon>Dikarya</taxon>
        <taxon>Ascomycota</taxon>
        <taxon>Pezizomycotina</taxon>
        <taxon>Eurotiomycetes</taxon>
        <taxon>Chaetothyriomycetidae</taxon>
        <taxon>Verrucariales</taxon>
        <taxon>Verrucariaceae</taxon>
        <taxon>Endocarpon</taxon>
    </lineage>
</organism>
<dbReference type="Pfam" id="PF24883">
    <property type="entry name" value="NPHP3_N"/>
    <property type="match status" value="1"/>
</dbReference>
<dbReference type="Proteomes" id="UP000019373">
    <property type="component" value="Unassembled WGS sequence"/>
</dbReference>
<gene>
    <name evidence="6" type="ORF">EPUS_03269</name>
</gene>
<evidence type="ECO:0000256" key="3">
    <source>
        <dbReference type="PROSITE-ProRule" id="PRU00023"/>
    </source>
</evidence>
<feature type="repeat" description="ANK" evidence="3">
    <location>
        <begin position="1040"/>
        <end position="1072"/>
    </location>
</feature>
<feature type="repeat" description="ANK" evidence="3">
    <location>
        <begin position="1106"/>
        <end position="1138"/>
    </location>
</feature>
<dbReference type="PANTHER" id="PTHR24198:SF165">
    <property type="entry name" value="ANKYRIN REPEAT-CONTAINING PROTEIN-RELATED"/>
    <property type="match status" value="1"/>
</dbReference>
<evidence type="ECO:0000259" key="5">
    <source>
        <dbReference type="Pfam" id="PF24883"/>
    </source>
</evidence>
<feature type="domain" description="GPI inositol-deacylase winged helix" evidence="4">
    <location>
        <begin position="536"/>
        <end position="617"/>
    </location>
</feature>
<feature type="repeat" description="ANK" evidence="3">
    <location>
        <begin position="1073"/>
        <end position="1105"/>
    </location>
</feature>
<evidence type="ECO:0000313" key="6">
    <source>
        <dbReference type="EMBL" id="ERF70990.1"/>
    </source>
</evidence>
<dbReference type="InterPro" id="IPR002110">
    <property type="entry name" value="Ankyrin_rpt"/>
</dbReference>
<reference evidence="7" key="1">
    <citation type="journal article" date="2014" name="BMC Genomics">
        <title>Genome characteristics reveal the impact of lichenization on lichen-forming fungus Endocarpon pusillum Hedwig (Verrucariales, Ascomycota).</title>
        <authorList>
            <person name="Wang Y.-Y."/>
            <person name="Liu B."/>
            <person name="Zhang X.-Y."/>
            <person name="Zhou Q.-M."/>
            <person name="Zhang T."/>
            <person name="Li H."/>
            <person name="Yu Y.-F."/>
            <person name="Zhang X.-L."/>
            <person name="Hao X.-Y."/>
            <person name="Wang M."/>
            <person name="Wang L."/>
            <person name="Wei J.-C."/>
        </authorList>
    </citation>
    <scope>NUCLEOTIDE SEQUENCE [LARGE SCALE GENOMIC DNA]</scope>
    <source>
        <strain evidence="7">Z07020 / HMAS-L-300199</strain>
    </source>
</reference>
<dbReference type="PROSITE" id="PS50088">
    <property type="entry name" value="ANK_REPEAT"/>
    <property type="match status" value="8"/>
</dbReference>
<dbReference type="PANTHER" id="PTHR24198">
    <property type="entry name" value="ANKYRIN REPEAT AND PROTEIN KINASE DOMAIN-CONTAINING PROTEIN"/>
    <property type="match status" value="1"/>
</dbReference>
<dbReference type="InterPro" id="IPR056884">
    <property type="entry name" value="NPHP3-like_N"/>
</dbReference>
<dbReference type="InterPro" id="IPR036770">
    <property type="entry name" value="Ankyrin_rpt-contain_sf"/>
</dbReference>
<dbReference type="Pfam" id="PF12796">
    <property type="entry name" value="Ank_2"/>
    <property type="match status" value="4"/>
</dbReference>
<dbReference type="Pfam" id="PF22939">
    <property type="entry name" value="WHD_GPIID"/>
    <property type="match status" value="1"/>
</dbReference>
<dbReference type="PRINTS" id="PR01415">
    <property type="entry name" value="ANKYRIN"/>
</dbReference>
<dbReference type="EMBL" id="KE721267">
    <property type="protein sequence ID" value="ERF70990.1"/>
    <property type="molecule type" value="Genomic_DNA"/>
</dbReference>
<dbReference type="AlphaFoldDB" id="U1HL34"/>
<dbReference type="GeneID" id="19238315"/>
<name>U1HL34_ENDPU</name>
<evidence type="ECO:0000256" key="1">
    <source>
        <dbReference type="ARBA" id="ARBA00022737"/>
    </source>
</evidence>
<dbReference type="PROSITE" id="PS50297">
    <property type="entry name" value="ANK_REP_REGION"/>
    <property type="match status" value="7"/>
</dbReference>
<sequence length="1228" mass="137323">MDPFTAATGIAGLIAVAVKTIQMLGEFTGLITEHKKHAESLHKELSLMTQVLDQLKSLIHKQKHSGRLRSADNADHKTILGKAVLDCTKIIEQIQEKLREPVHRFKRAMAKLHWPFEQKDIKAMVDDLHRYTELFQLSLVVENCELLSKTSDAAYEGLNLQRDNCKQVEKLSAGLPHMATVANDAKNTLQQTEALLKLLPTLLQGASSDTKEARKGVEQREHERRMTEVLDWLCPSAALQKHDDIKARRAPGTGAWFLNMQEIVSWLSYDSDSYEVLCLGDPGVGKTNLASLVVDKLLDLRKHKDIAVVYLYCDYREQQAQTPVNCARNMLRQLSMQYHVLPPVVSEFYRRTHNETQDQSWYVELQEILCKVASKFAKCFFVVDALDEAEASSHLRGLLELLDVLRRSITGGTPKIFATSRKHGSPIQVSFQEATRMTVSANKEDLRAIIEKAIADHQDPNRILDERLKEDIMVTLSTTAHGMCLLPVLQIRDILAQLTKSEVRRALRERSTNLPEVFKATIERILSLPADSRRGMTQRNVAARTLMWISHAKRVLTVTELQHVLAVRLHDSDLDRENFIHPQAVIDCCFGLVEIDQESLSIRFVHYSLEEYLRSHDHGLFKNGDEEVTKVCLKYLSLDSVKGLHIQNRKKFLESLGDLAFLDYAATEWGFHATNVAPQDVKDVALPFLRSSPHLMSAARVRDHRSPYFRKWHQRMSVWAYSESDGAGISTCASFGLTDFVRFLICENRQPMLKARNMYGSTPLHEAALGGYESTAKLLLEYGADVLDLNIGKSTPMYLAVGNGQVSMARLLLQQQSSVQLDIRARDGWTALHKAVDIGNEEMVTLLLRSGAMVDSEDEKRMRPLHLAARKGYLPRDFTSGHLEVARMLLDNGARVEHRGMDKWTVLHRAARGGHENLVALLLERGADVLAEDHKGEIPLHAAARSGSIRAVELLLNDKSGLKKEQLCKKERKGSTPRDVAFFTSHFGVHKLLRRAEVQNQEHPLTICDKIAAAIESGKMEKLRRLLAERSCEIDALIDGRQPALHLAIQEEQPDMVNLLLSHGADINSTGYHNWTPLHIAASIGHLALTQLCLARGANVAALTDTAQTPLHKACSSRNILVVKALLEAGADKTAKNQRGMGAIHVAAHQKNLDVVRLLVQDYGVSVWVVDNFGETAADWAARSGHLDLLQFLRSEEKKARQLQAASPIASAGGGISSLPAVFSAHHV</sequence>
<dbReference type="SUPFAM" id="SSF48403">
    <property type="entry name" value="Ankyrin repeat"/>
    <property type="match status" value="2"/>
</dbReference>
<feature type="repeat" description="ANK" evidence="3">
    <location>
        <begin position="827"/>
        <end position="859"/>
    </location>
</feature>